<organism evidence="10 11">
    <name type="scientific">Sphaerimonospora cavernae</name>
    <dbReference type="NCBI Taxonomy" id="1740611"/>
    <lineage>
        <taxon>Bacteria</taxon>
        <taxon>Bacillati</taxon>
        <taxon>Actinomycetota</taxon>
        <taxon>Actinomycetes</taxon>
        <taxon>Streptosporangiales</taxon>
        <taxon>Streptosporangiaceae</taxon>
        <taxon>Sphaerimonospora</taxon>
    </lineage>
</organism>
<evidence type="ECO:0000256" key="6">
    <source>
        <dbReference type="ARBA" id="ARBA00038076"/>
    </source>
</evidence>
<feature type="transmembrane region" description="Helical" evidence="7">
    <location>
        <begin position="491"/>
        <end position="514"/>
    </location>
</feature>
<keyword evidence="2" id="KW-1003">Cell membrane</keyword>
<feature type="transmembrane region" description="Helical" evidence="7">
    <location>
        <begin position="366"/>
        <end position="389"/>
    </location>
</feature>
<feature type="transmembrane region" description="Helical" evidence="7">
    <location>
        <begin position="716"/>
        <end position="744"/>
    </location>
</feature>
<evidence type="ECO:0000256" key="1">
    <source>
        <dbReference type="ARBA" id="ARBA00004651"/>
    </source>
</evidence>
<feature type="transmembrane region" description="Helical" evidence="7">
    <location>
        <begin position="443"/>
        <end position="470"/>
    </location>
</feature>
<evidence type="ECO:0000313" key="11">
    <source>
        <dbReference type="Proteomes" id="UP001589870"/>
    </source>
</evidence>
<feature type="transmembrane region" description="Helical" evidence="7">
    <location>
        <begin position="313"/>
        <end position="346"/>
    </location>
</feature>
<sequence length="846" mass="86038">MFIVALKGLAARKLRLLLTAVSIALGVSFVTGTFVLGDTMTATFDKLYADMGAGTDVTVRARPSFTDTSTLGSTRPMPVDLVDRVREVPGVAAAEGGVTGYALMLDKSGEPIQPGGAPTLGVSHAADEKLGGSISLRAGRAPAGPNEVAIDAATARKHGYAPGDRIRIVFESGKPADFALVGVIGFGDADNLAGATLAAFDLSTAQRVLGRPGQVDEIAVRAVDGIGPDELRTRVAAVLPADMEAVTRATVAGEASRAVREGLSFFTTAFLGFAAVSLLVGGFLIWNTFSILVAQRGREHALLRAIGARRRQLLAAVLIEAVGTGLLASALGLGLGLVVAGGLRGLLASVGIEVPTTTLQIESRTVVAALAVGLGVTLVAALVPAWRATRVPPIAALREAATPAHTLPKARIVLGGVLLAAGLPALSWAIAGASRAGAATLGSLATFVGFLLLAPALVRPLVAVLGAPIARLGMAGALARQNAGRTPRRTASTAAALTIGLTLVVAMTVVATSMKASVADVLVRANRADLILKAGSQMAPGIPAAAADKLRVLPEVGVVSPMRFGRIQVAGQTNSVAAVDPGTAEQVADIGVASGSLSALADGEFMATVDEAKAHGWQAGDQVTLRFPHTGDHTLRLAGTYTDTTLLGAGYLITIPTYEENFSERLDVAVLVTAAGGVAADALKRSVQQALADYPNVAVQDTAEFNATQGATVDQLLGLVNVLLGLAVLIALLGVVNTLALSVLERTRELGLLRAVGMTRRQVRACIRWEAVLVAAIGSVLGTVLGLVIGMAAARALAGEGITVLQVPIAQPLVYAVVGAAAGILAAITPARKAAKVDVLRAVVAE</sequence>
<name>A0ABV6U925_9ACTN</name>
<dbReference type="EMBL" id="JBHMQT010000040">
    <property type="protein sequence ID" value="MFC0864371.1"/>
    <property type="molecule type" value="Genomic_DNA"/>
</dbReference>
<protein>
    <submittedName>
        <fullName evidence="10">ABC transporter permease</fullName>
    </submittedName>
</protein>
<dbReference type="PANTHER" id="PTHR30572">
    <property type="entry name" value="MEMBRANE COMPONENT OF TRANSPORTER-RELATED"/>
    <property type="match status" value="1"/>
</dbReference>
<comment type="subcellular location">
    <subcellularLocation>
        <location evidence="1">Cell membrane</location>
        <topology evidence="1">Multi-pass membrane protein</topology>
    </subcellularLocation>
</comment>
<dbReference type="PANTHER" id="PTHR30572:SF4">
    <property type="entry name" value="ABC TRANSPORTER PERMEASE YTRF"/>
    <property type="match status" value="1"/>
</dbReference>
<dbReference type="InterPro" id="IPR003838">
    <property type="entry name" value="ABC3_permease_C"/>
</dbReference>
<accession>A0ABV6U925</accession>
<feature type="transmembrane region" description="Helical" evidence="7">
    <location>
        <begin position="813"/>
        <end position="831"/>
    </location>
</feature>
<dbReference type="RefSeq" id="WP_394302490.1">
    <property type="nucleotide sequence ID" value="NZ_JBHMQT010000040.1"/>
</dbReference>
<evidence type="ECO:0000313" key="10">
    <source>
        <dbReference type="EMBL" id="MFC0864371.1"/>
    </source>
</evidence>
<keyword evidence="5 7" id="KW-0472">Membrane</keyword>
<reference evidence="10 11" key="1">
    <citation type="submission" date="2024-09" db="EMBL/GenBank/DDBJ databases">
        <authorList>
            <person name="Sun Q."/>
            <person name="Mori K."/>
        </authorList>
    </citation>
    <scope>NUCLEOTIDE SEQUENCE [LARGE SCALE GENOMIC DNA]</scope>
    <source>
        <strain evidence="10 11">TBRC 1851</strain>
    </source>
</reference>
<evidence type="ECO:0000256" key="3">
    <source>
        <dbReference type="ARBA" id="ARBA00022692"/>
    </source>
</evidence>
<feature type="domain" description="ABC3 transporter permease C-terminal" evidence="8">
    <location>
        <begin position="722"/>
        <end position="837"/>
    </location>
</feature>
<evidence type="ECO:0000256" key="2">
    <source>
        <dbReference type="ARBA" id="ARBA00022475"/>
    </source>
</evidence>
<evidence type="ECO:0000256" key="4">
    <source>
        <dbReference type="ARBA" id="ARBA00022989"/>
    </source>
</evidence>
<proteinExistence type="inferred from homology"/>
<dbReference type="InterPro" id="IPR050250">
    <property type="entry name" value="Macrolide_Exporter_MacB"/>
</dbReference>
<feature type="transmembrane region" description="Helical" evidence="7">
    <location>
        <begin position="765"/>
        <end position="793"/>
    </location>
</feature>
<gene>
    <name evidence="10" type="ORF">ACFHYQ_18930</name>
</gene>
<feature type="transmembrane region" description="Helical" evidence="7">
    <location>
        <begin position="270"/>
        <end position="293"/>
    </location>
</feature>
<evidence type="ECO:0000259" key="9">
    <source>
        <dbReference type="Pfam" id="PF12704"/>
    </source>
</evidence>
<feature type="domain" description="MacB-like periplasmic core" evidence="9">
    <location>
        <begin position="490"/>
        <end position="689"/>
    </location>
</feature>
<dbReference type="Pfam" id="PF02687">
    <property type="entry name" value="FtsX"/>
    <property type="match status" value="2"/>
</dbReference>
<comment type="similarity">
    <text evidence="6">Belongs to the ABC-4 integral membrane protein family.</text>
</comment>
<dbReference type="Pfam" id="PF12704">
    <property type="entry name" value="MacB_PCD"/>
    <property type="match status" value="2"/>
</dbReference>
<evidence type="ECO:0000256" key="7">
    <source>
        <dbReference type="SAM" id="Phobius"/>
    </source>
</evidence>
<evidence type="ECO:0000259" key="8">
    <source>
        <dbReference type="Pfam" id="PF02687"/>
    </source>
</evidence>
<feature type="domain" description="ABC3 transporter permease C-terminal" evidence="8">
    <location>
        <begin position="273"/>
        <end position="393"/>
    </location>
</feature>
<keyword evidence="11" id="KW-1185">Reference proteome</keyword>
<evidence type="ECO:0000256" key="5">
    <source>
        <dbReference type="ARBA" id="ARBA00023136"/>
    </source>
</evidence>
<feature type="domain" description="MacB-like periplasmic core" evidence="9">
    <location>
        <begin position="17"/>
        <end position="237"/>
    </location>
</feature>
<feature type="transmembrane region" description="Helical" evidence="7">
    <location>
        <begin position="410"/>
        <end position="431"/>
    </location>
</feature>
<keyword evidence="3 7" id="KW-0812">Transmembrane</keyword>
<dbReference type="Proteomes" id="UP001589870">
    <property type="component" value="Unassembled WGS sequence"/>
</dbReference>
<keyword evidence="4 7" id="KW-1133">Transmembrane helix</keyword>
<dbReference type="InterPro" id="IPR025857">
    <property type="entry name" value="MacB_PCD"/>
</dbReference>
<comment type="caution">
    <text evidence="10">The sequence shown here is derived from an EMBL/GenBank/DDBJ whole genome shotgun (WGS) entry which is preliminary data.</text>
</comment>